<gene>
    <name evidence="2" type="ORF">ACFQ2K_10305</name>
</gene>
<dbReference type="Proteomes" id="UP001596915">
    <property type="component" value="Unassembled WGS sequence"/>
</dbReference>
<keyword evidence="3" id="KW-1185">Reference proteome</keyword>
<organism evidence="2 3">
    <name type="scientific">Streptomyces sanglieri</name>
    <dbReference type="NCBI Taxonomy" id="193460"/>
    <lineage>
        <taxon>Bacteria</taxon>
        <taxon>Bacillati</taxon>
        <taxon>Actinomycetota</taxon>
        <taxon>Actinomycetes</taxon>
        <taxon>Kitasatosporales</taxon>
        <taxon>Streptomycetaceae</taxon>
        <taxon>Streptomyces</taxon>
    </lineage>
</organism>
<name>A0ABW2WUD2_9ACTN</name>
<evidence type="ECO:0000313" key="3">
    <source>
        <dbReference type="Proteomes" id="UP001596915"/>
    </source>
</evidence>
<proteinExistence type="predicted"/>
<reference evidence="3" key="1">
    <citation type="journal article" date="2019" name="Int. J. Syst. Evol. Microbiol.">
        <title>The Global Catalogue of Microorganisms (GCM) 10K type strain sequencing project: providing services to taxonomists for standard genome sequencing and annotation.</title>
        <authorList>
            <consortium name="The Broad Institute Genomics Platform"/>
            <consortium name="The Broad Institute Genome Sequencing Center for Infectious Disease"/>
            <person name="Wu L."/>
            <person name="Ma J."/>
        </authorList>
    </citation>
    <scope>NUCLEOTIDE SEQUENCE [LARGE SCALE GENOMIC DNA]</scope>
    <source>
        <strain evidence="3">JCM 12607</strain>
    </source>
</reference>
<accession>A0ABW2WUD2</accession>
<sequence>MLERSQEPMPCDACCGSSDRAQRSCETRSFTMWSGGRLSESLVAGFDFAGCSGTVTSVGRAAPVSRPSDSGSSQTVTGTASATAQTASQALPRAP</sequence>
<evidence type="ECO:0000256" key="1">
    <source>
        <dbReference type="SAM" id="MobiDB-lite"/>
    </source>
</evidence>
<evidence type="ECO:0000313" key="2">
    <source>
        <dbReference type="EMBL" id="MFD0623138.1"/>
    </source>
</evidence>
<protein>
    <submittedName>
        <fullName evidence="2">Uncharacterized protein</fullName>
    </submittedName>
</protein>
<dbReference type="EMBL" id="JBHTGL010000008">
    <property type="protein sequence ID" value="MFD0623138.1"/>
    <property type="molecule type" value="Genomic_DNA"/>
</dbReference>
<feature type="region of interest" description="Disordered" evidence="1">
    <location>
        <begin position="59"/>
        <end position="95"/>
    </location>
</feature>
<feature type="compositionally biased region" description="Low complexity" evidence="1">
    <location>
        <begin position="70"/>
        <end position="95"/>
    </location>
</feature>
<comment type="caution">
    <text evidence="2">The sequence shown here is derived from an EMBL/GenBank/DDBJ whole genome shotgun (WGS) entry which is preliminary data.</text>
</comment>